<accession>A0A7W8A7I6</accession>
<organism evidence="4 5">
    <name type="scientific">Nonomuraea endophytica</name>
    <dbReference type="NCBI Taxonomy" id="714136"/>
    <lineage>
        <taxon>Bacteria</taxon>
        <taxon>Bacillati</taxon>
        <taxon>Actinomycetota</taxon>
        <taxon>Actinomycetes</taxon>
        <taxon>Streptosporangiales</taxon>
        <taxon>Streptosporangiaceae</taxon>
        <taxon>Nonomuraea</taxon>
    </lineage>
</organism>
<sequence>MELKRILIAIALMCGTGAAGAGLVAVPASAAPAALAQADDDGAPRGGVDTGAGGTQDDDDDDDRPTGGVDTGAGGTSDDDDDDDRPRGGVETGAGGTWTGTQAANPVRLRVPAIGLKTKIIPLALDKKGRLAAPKRYDVAGWNQAGPEPGERGPSVIAGHVDSKTGPAVFYKVRGLDPGDKIYVDRADGSTKTFTVHRLARYPKTAVPSRTVYGQTGGAELRLITCGGVFDRKKGSYRDNIVVFAR</sequence>
<evidence type="ECO:0000313" key="5">
    <source>
        <dbReference type="Proteomes" id="UP000568380"/>
    </source>
</evidence>
<dbReference type="Proteomes" id="UP000568380">
    <property type="component" value="Unassembled WGS sequence"/>
</dbReference>
<evidence type="ECO:0000313" key="4">
    <source>
        <dbReference type="EMBL" id="MBB5081052.1"/>
    </source>
</evidence>
<dbReference type="EMBL" id="JACHIN010000009">
    <property type="protein sequence ID" value="MBB5081052.1"/>
    <property type="molecule type" value="Genomic_DNA"/>
</dbReference>
<keyword evidence="5" id="KW-1185">Reference proteome</keyword>
<feature type="compositionally biased region" description="Gly residues" evidence="2">
    <location>
        <begin position="44"/>
        <end position="54"/>
    </location>
</feature>
<name>A0A7W8A7I6_9ACTN</name>
<protein>
    <recommendedName>
        <fullName evidence="6">Class F sortase</fullName>
    </recommendedName>
</protein>
<dbReference type="RefSeq" id="WP_221341077.1">
    <property type="nucleotide sequence ID" value="NZ_JACHIN010000009.1"/>
</dbReference>
<dbReference type="CDD" id="cd05829">
    <property type="entry name" value="Sortase_F"/>
    <property type="match status" value="1"/>
</dbReference>
<feature type="chain" id="PRO_5038954260" description="Class F sortase" evidence="3">
    <location>
        <begin position="22"/>
        <end position="246"/>
    </location>
</feature>
<dbReference type="InterPro" id="IPR023365">
    <property type="entry name" value="Sortase_dom-sf"/>
</dbReference>
<feature type="region of interest" description="Disordered" evidence="2">
    <location>
        <begin position="34"/>
        <end position="103"/>
    </location>
</feature>
<dbReference type="Gene3D" id="2.40.260.10">
    <property type="entry name" value="Sortase"/>
    <property type="match status" value="1"/>
</dbReference>
<reference evidence="4 5" key="1">
    <citation type="submission" date="2020-08" db="EMBL/GenBank/DDBJ databases">
        <title>Genomic Encyclopedia of Type Strains, Phase IV (KMG-IV): sequencing the most valuable type-strain genomes for metagenomic binning, comparative biology and taxonomic classification.</title>
        <authorList>
            <person name="Goeker M."/>
        </authorList>
    </citation>
    <scope>NUCLEOTIDE SEQUENCE [LARGE SCALE GENOMIC DNA]</scope>
    <source>
        <strain evidence="4 5">DSM 45385</strain>
    </source>
</reference>
<gene>
    <name evidence="4" type="ORF">HNR40_006541</name>
</gene>
<evidence type="ECO:0000256" key="3">
    <source>
        <dbReference type="SAM" id="SignalP"/>
    </source>
</evidence>
<evidence type="ECO:0008006" key="6">
    <source>
        <dbReference type="Google" id="ProtNLM"/>
    </source>
</evidence>
<dbReference type="AlphaFoldDB" id="A0A7W8A7I6"/>
<dbReference type="NCBIfam" id="NF033748">
    <property type="entry name" value="class_F_sortase"/>
    <property type="match status" value="1"/>
</dbReference>
<comment type="caution">
    <text evidence="4">The sequence shown here is derived from an EMBL/GenBank/DDBJ whole genome shotgun (WGS) entry which is preliminary data.</text>
</comment>
<proteinExistence type="predicted"/>
<feature type="signal peptide" evidence="3">
    <location>
        <begin position="1"/>
        <end position="21"/>
    </location>
</feature>
<dbReference type="SUPFAM" id="SSF63817">
    <property type="entry name" value="Sortase"/>
    <property type="match status" value="1"/>
</dbReference>
<dbReference type="GO" id="GO:0016787">
    <property type="term" value="F:hydrolase activity"/>
    <property type="evidence" value="ECO:0007669"/>
    <property type="project" value="UniProtKB-KW"/>
</dbReference>
<evidence type="ECO:0000256" key="1">
    <source>
        <dbReference type="ARBA" id="ARBA00022801"/>
    </source>
</evidence>
<evidence type="ECO:0000256" key="2">
    <source>
        <dbReference type="SAM" id="MobiDB-lite"/>
    </source>
</evidence>
<keyword evidence="1" id="KW-0378">Hydrolase</keyword>
<dbReference type="Pfam" id="PF04203">
    <property type="entry name" value="Sortase"/>
    <property type="match status" value="1"/>
</dbReference>
<dbReference type="InterPro" id="IPR042001">
    <property type="entry name" value="Sortase_F"/>
</dbReference>
<keyword evidence="3" id="KW-0732">Signal</keyword>
<dbReference type="InterPro" id="IPR005754">
    <property type="entry name" value="Sortase"/>
</dbReference>